<dbReference type="Bgee" id="ENSMMUG00000062759">
    <property type="expression patterns" value="Expressed in hindlimb stylopod muscle and 5 other cell types or tissues"/>
</dbReference>
<evidence type="ECO:0000256" key="1">
    <source>
        <dbReference type="SAM" id="SignalP"/>
    </source>
</evidence>
<accession>A0A5F8ANV9</accession>
<dbReference type="AlphaFoldDB" id="A0A5F8ANV9"/>
<name>A0A5F8ANV9_MACMU</name>
<evidence type="ECO:0000313" key="2">
    <source>
        <dbReference type="Ensembl" id="ENSMMUP00000079624.1"/>
    </source>
</evidence>
<feature type="chain" id="PRO_5023891613" description="Secreted protein" evidence="1">
    <location>
        <begin position="16"/>
        <end position="103"/>
    </location>
</feature>
<reference evidence="2" key="4">
    <citation type="submission" date="2025-09" db="UniProtKB">
        <authorList>
            <consortium name="Ensembl"/>
        </authorList>
    </citation>
    <scope>IDENTIFICATION</scope>
    <source>
        <strain evidence="2">17573</strain>
    </source>
</reference>
<protein>
    <recommendedName>
        <fullName evidence="4">Secreted protein</fullName>
    </recommendedName>
</protein>
<dbReference type="PaxDb" id="9544-ENSMMUP00000014249"/>
<organism evidence="2 3">
    <name type="scientific">Macaca mulatta</name>
    <name type="common">Rhesus macaque</name>
    <dbReference type="NCBI Taxonomy" id="9544"/>
    <lineage>
        <taxon>Eukaryota</taxon>
        <taxon>Metazoa</taxon>
        <taxon>Chordata</taxon>
        <taxon>Craniata</taxon>
        <taxon>Vertebrata</taxon>
        <taxon>Euteleostomi</taxon>
        <taxon>Mammalia</taxon>
        <taxon>Eutheria</taxon>
        <taxon>Euarchontoglires</taxon>
        <taxon>Primates</taxon>
        <taxon>Haplorrhini</taxon>
        <taxon>Catarrhini</taxon>
        <taxon>Cercopithecidae</taxon>
        <taxon>Cercopithecinae</taxon>
        <taxon>Macaca</taxon>
    </lineage>
</organism>
<dbReference type="Proteomes" id="UP000006718">
    <property type="component" value="Chromosome 1"/>
</dbReference>
<dbReference type="VEuPathDB" id="HostDB:ENSMMUG00000062759"/>
<reference evidence="2" key="2">
    <citation type="submission" date="2019-01" db="EMBL/GenBank/DDBJ databases">
        <authorList>
            <person name="Graves T."/>
            <person name="Eichler E.E."/>
            <person name="Wilson R.K."/>
        </authorList>
    </citation>
    <scope>NUCLEOTIDE SEQUENCE [LARGE SCALE GENOMIC DNA]</scope>
    <source>
        <strain evidence="2">17573</strain>
    </source>
</reference>
<proteinExistence type="predicted"/>
<reference evidence="3" key="1">
    <citation type="journal article" date="2007" name="Science">
        <title>Evolutionary and biomedical insights from the rhesus macaque genome.</title>
        <authorList>
            <person name="Gibbs R.A."/>
            <person name="Rogers J."/>
            <person name="Katze M.G."/>
            <person name="Bumgarner R."/>
            <person name="Weinstock G.M."/>
            <person name="Mardis E.R."/>
            <person name="Remington K.A."/>
            <person name="Strausberg R.L."/>
            <person name="Venter J.C."/>
            <person name="Wilson R.K."/>
            <person name="Batzer M.A."/>
            <person name="Bustamante C.D."/>
            <person name="Eichler E.E."/>
            <person name="Hahn M.W."/>
            <person name="Hardison R.C."/>
            <person name="Makova K.D."/>
            <person name="Miller W."/>
            <person name="Milosavljevic A."/>
            <person name="Palermo R.E."/>
            <person name="Siepel A."/>
            <person name="Sikela J.M."/>
            <person name="Attaway T."/>
            <person name="Bell S."/>
            <person name="Bernard K.E."/>
            <person name="Buhay C.J."/>
            <person name="Chandrabose M.N."/>
            <person name="Dao M."/>
            <person name="Davis C."/>
            <person name="Delehaunty K.D."/>
            <person name="Ding Y."/>
            <person name="Dinh H.H."/>
            <person name="Dugan-Rocha S."/>
            <person name="Fulton L.A."/>
            <person name="Gabisi R.A."/>
            <person name="Garner T.T."/>
            <person name="Godfrey J."/>
            <person name="Hawes A.C."/>
            <person name="Hernandez J."/>
            <person name="Hines S."/>
            <person name="Holder M."/>
            <person name="Hume J."/>
            <person name="Jhangiani S.N."/>
            <person name="Joshi V."/>
            <person name="Khan Z.M."/>
            <person name="Kirkness E.F."/>
            <person name="Cree A."/>
            <person name="Fowler R.G."/>
            <person name="Lee S."/>
            <person name="Lewis L.R."/>
            <person name="Li Z."/>
            <person name="Liu Y.-S."/>
            <person name="Moore S.M."/>
            <person name="Muzny D."/>
            <person name="Nazareth L.V."/>
            <person name="Ngo D.N."/>
            <person name="Okwuonu G.O."/>
            <person name="Pai G."/>
            <person name="Parker D."/>
            <person name="Paul H.A."/>
            <person name="Pfannkoch C."/>
            <person name="Pohl C.S."/>
            <person name="Rogers Y.-H.C."/>
            <person name="Ruiz S.J."/>
            <person name="Sabo A."/>
            <person name="Santibanez J."/>
            <person name="Schneider B.W."/>
            <person name="Smith S.M."/>
            <person name="Sodergren E."/>
            <person name="Svatek A.F."/>
            <person name="Utterback T.R."/>
            <person name="Vattathil S."/>
            <person name="Warren W."/>
            <person name="White C.S."/>
            <person name="Chinwalla A.T."/>
            <person name="Feng Y."/>
            <person name="Halpern A.L."/>
            <person name="Hillier L.W."/>
            <person name="Huang X."/>
            <person name="Minx P."/>
            <person name="Nelson J.O."/>
            <person name="Pepin K.H."/>
            <person name="Qin X."/>
            <person name="Sutton G.G."/>
            <person name="Venter E."/>
            <person name="Walenz B.P."/>
            <person name="Wallis J.W."/>
            <person name="Worley K.C."/>
            <person name="Yang S.-P."/>
            <person name="Jones S.M."/>
            <person name="Marra M.A."/>
            <person name="Rocchi M."/>
            <person name="Schein J.E."/>
            <person name="Baertsch R."/>
            <person name="Clarke L."/>
            <person name="Csuros M."/>
            <person name="Glasscock J."/>
            <person name="Harris R.A."/>
            <person name="Havlak P."/>
            <person name="Jackson A.R."/>
            <person name="Jiang H."/>
            <person name="Liu Y."/>
            <person name="Messina D.N."/>
            <person name="Shen Y."/>
            <person name="Song H.X.-Z."/>
            <person name="Wylie T."/>
            <person name="Zhang L."/>
            <person name="Birney E."/>
            <person name="Han K."/>
            <person name="Konkel M.K."/>
            <person name="Lee J."/>
            <person name="Smit A.F.A."/>
            <person name="Ullmer B."/>
            <person name="Wang H."/>
            <person name="Xing J."/>
            <person name="Burhans R."/>
            <person name="Cheng Z."/>
            <person name="Karro J.E."/>
            <person name="Ma J."/>
            <person name="Raney B."/>
            <person name="She X."/>
            <person name="Cox M.J."/>
            <person name="Demuth J.P."/>
            <person name="Dumas L.J."/>
            <person name="Han S.-G."/>
            <person name="Hopkins J."/>
            <person name="Karimpour-Fard A."/>
            <person name="Kim Y.H."/>
            <person name="Pollack J.R."/>
            <person name="Vinar T."/>
            <person name="Addo-Quaye C."/>
            <person name="Degenhardt J."/>
            <person name="Denby A."/>
            <person name="Hubisz M.J."/>
            <person name="Indap A."/>
            <person name="Kosiol C."/>
            <person name="Lahn B.T."/>
            <person name="Lawson H.A."/>
            <person name="Marklein A."/>
            <person name="Nielsen R."/>
            <person name="Vallender E.J."/>
            <person name="Clark A.G."/>
            <person name="Ferguson B."/>
            <person name="Hernandez R.D."/>
            <person name="Hirani K."/>
            <person name="Kehrer-Sawatzki H."/>
            <person name="Kolb J."/>
            <person name="Patil S."/>
            <person name="Pu L.-L."/>
            <person name="Ren Y."/>
            <person name="Smith D.G."/>
            <person name="Wheeler D.A."/>
            <person name="Schenck I."/>
            <person name="Ball E.V."/>
            <person name="Chen R."/>
            <person name="Cooper D.N."/>
            <person name="Giardine B."/>
            <person name="Hsu F."/>
            <person name="Kent W.J."/>
            <person name="Lesk A."/>
            <person name="Nelson D.L."/>
            <person name="O'brien W.E."/>
            <person name="Pruefer K."/>
            <person name="Stenson P.D."/>
            <person name="Wallace J.C."/>
            <person name="Ke H."/>
            <person name="Liu X.-M."/>
            <person name="Wang P."/>
            <person name="Xiang A.P."/>
            <person name="Yang F."/>
            <person name="Barber G.P."/>
            <person name="Haussler D."/>
            <person name="Karolchik D."/>
            <person name="Kern A.D."/>
            <person name="Kuhn R.M."/>
            <person name="Smith K.E."/>
            <person name="Zwieg A.S."/>
        </authorList>
    </citation>
    <scope>NUCLEOTIDE SEQUENCE [LARGE SCALE GENOMIC DNA]</scope>
    <source>
        <strain evidence="3">17573</strain>
    </source>
</reference>
<sequence>YFFFFFFFFWRQVLTLSSRLECSGVISAHCNLCLRLKQFSRISLPSSAPPHLANFCIFCRDRLSLCCPGWSRILGLKRSTSFGLPKCWDYKCEPLHSALCFFN</sequence>
<reference evidence="2" key="3">
    <citation type="submission" date="2025-08" db="UniProtKB">
        <authorList>
            <consortium name="Ensembl"/>
        </authorList>
    </citation>
    <scope>IDENTIFICATION</scope>
    <source>
        <strain evidence="2">17573</strain>
    </source>
</reference>
<evidence type="ECO:0008006" key="4">
    <source>
        <dbReference type="Google" id="ProtNLM"/>
    </source>
</evidence>
<evidence type="ECO:0000313" key="3">
    <source>
        <dbReference type="Proteomes" id="UP000006718"/>
    </source>
</evidence>
<keyword evidence="1" id="KW-0732">Signal</keyword>
<keyword evidence="3" id="KW-1185">Reference proteome</keyword>
<dbReference type="Ensembl" id="ENSMMUT00000089755.1">
    <property type="protein sequence ID" value="ENSMMUP00000079624.1"/>
    <property type="gene ID" value="ENSMMUG00000062759.1"/>
</dbReference>
<dbReference type="InParanoid" id="A0A5F8ANV9"/>
<feature type="signal peptide" evidence="1">
    <location>
        <begin position="1"/>
        <end position="15"/>
    </location>
</feature>
<dbReference type="GeneTree" id="ENSGT01150000287333"/>